<keyword evidence="10" id="KW-1185">Reference proteome</keyword>
<accession>A0A699ZH39</accession>
<proteinExistence type="predicted"/>
<dbReference type="PANTHER" id="PTHR23130:SF171">
    <property type="entry name" value="OS01G0895300 PROTEIN"/>
    <property type="match status" value="1"/>
</dbReference>
<evidence type="ECO:0000256" key="7">
    <source>
        <dbReference type="SAM" id="Phobius"/>
    </source>
</evidence>
<dbReference type="GO" id="GO:0016020">
    <property type="term" value="C:membrane"/>
    <property type="evidence" value="ECO:0007669"/>
    <property type="project" value="UniProtKB-SubCell"/>
</dbReference>
<dbReference type="PROSITE" id="PS50939">
    <property type="entry name" value="CYTOCHROME_B561"/>
    <property type="match status" value="1"/>
</dbReference>
<dbReference type="Gene3D" id="1.20.120.1770">
    <property type="match status" value="1"/>
</dbReference>
<keyword evidence="2" id="KW-0813">Transport</keyword>
<evidence type="ECO:0000256" key="3">
    <source>
        <dbReference type="ARBA" id="ARBA00022692"/>
    </source>
</evidence>
<evidence type="ECO:0000313" key="9">
    <source>
        <dbReference type="EMBL" id="GFH18396.1"/>
    </source>
</evidence>
<dbReference type="PANTHER" id="PTHR23130">
    <property type="entry name" value="CYTOCHROME B561 AND DOMON DOMAIN-CONTAINING PROTEIN"/>
    <property type="match status" value="1"/>
</dbReference>
<feature type="transmembrane region" description="Helical" evidence="7">
    <location>
        <begin position="120"/>
        <end position="138"/>
    </location>
</feature>
<reference evidence="9 10" key="1">
    <citation type="submission" date="2020-02" db="EMBL/GenBank/DDBJ databases">
        <title>Draft genome sequence of Haematococcus lacustris strain NIES-144.</title>
        <authorList>
            <person name="Morimoto D."/>
            <person name="Nakagawa S."/>
            <person name="Yoshida T."/>
            <person name="Sawayama S."/>
        </authorList>
    </citation>
    <scope>NUCLEOTIDE SEQUENCE [LARGE SCALE GENOMIC DNA]</scope>
    <source>
        <strain evidence="9 10">NIES-144</strain>
    </source>
</reference>
<dbReference type="Pfam" id="PF03188">
    <property type="entry name" value="Cytochrom_B561"/>
    <property type="match status" value="1"/>
</dbReference>
<keyword evidence="4" id="KW-0249">Electron transport</keyword>
<evidence type="ECO:0000256" key="5">
    <source>
        <dbReference type="ARBA" id="ARBA00022989"/>
    </source>
</evidence>
<dbReference type="Proteomes" id="UP000485058">
    <property type="component" value="Unassembled WGS sequence"/>
</dbReference>
<dbReference type="AlphaFoldDB" id="A0A699ZH39"/>
<evidence type="ECO:0000313" key="10">
    <source>
        <dbReference type="Proteomes" id="UP000485058"/>
    </source>
</evidence>
<dbReference type="CDD" id="cd08760">
    <property type="entry name" value="Cyt_b561_FRRS1_like"/>
    <property type="match status" value="1"/>
</dbReference>
<keyword evidence="3 7" id="KW-0812">Transmembrane</keyword>
<feature type="transmembrane region" description="Helical" evidence="7">
    <location>
        <begin position="158"/>
        <end position="175"/>
    </location>
</feature>
<name>A0A699ZH39_HAELA</name>
<feature type="non-terminal residue" evidence="9">
    <location>
        <position position="1"/>
    </location>
</feature>
<comment type="subcellular location">
    <subcellularLocation>
        <location evidence="1">Membrane</location>
    </subcellularLocation>
</comment>
<dbReference type="InterPro" id="IPR006593">
    <property type="entry name" value="Cyt_b561/ferric_Rdtase_TM"/>
</dbReference>
<comment type="caution">
    <text evidence="9">The sequence shown here is derived from an EMBL/GenBank/DDBJ whole genome shotgun (WGS) entry which is preliminary data.</text>
</comment>
<organism evidence="9 10">
    <name type="scientific">Haematococcus lacustris</name>
    <name type="common">Green alga</name>
    <name type="synonym">Haematococcus pluvialis</name>
    <dbReference type="NCBI Taxonomy" id="44745"/>
    <lineage>
        <taxon>Eukaryota</taxon>
        <taxon>Viridiplantae</taxon>
        <taxon>Chlorophyta</taxon>
        <taxon>core chlorophytes</taxon>
        <taxon>Chlorophyceae</taxon>
        <taxon>CS clade</taxon>
        <taxon>Chlamydomonadales</taxon>
        <taxon>Haematococcaceae</taxon>
        <taxon>Haematococcus</taxon>
    </lineage>
</organism>
<dbReference type="SMART" id="SM00665">
    <property type="entry name" value="B561"/>
    <property type="match status" value="1"/>
</dbReference>
<dbReference type="EMBL" id="BLLF01001295">
    <property type="protein sequence ID" value="GFH18396.1"/>
    <property type="molecule type" value="Genomic_DNA"/>
</dbReference>
<keyword evidence="5 7" id="KW-1133">Transmembrane helix</keyword>
<evidence type="ECO:0000256" key="6">
    <source>
        <dbReference type="ARBA" id="ARBA00023136"/>
    </source>
</evidence>
<evidence type="ECO:0000256" key="4">
    <source>
        <dbReference type="ARBA" id="ARBA00022982"/>
    </source>
</evidence>
<keyword evidence="6 7" id="KW-0472">Membrane</keyword>
<sequence>MVPADALVASMGAGDTAQPSVTAYHLKGFSTSSNPVDPTISISGVAGASLPLSRRLLCFSRSVSARGAAGVPLRLTGQDLNFAGMLMPRYRLLLASTSSAASLSTSIHPASGKLWFSSHVGLQLSAALLTLVSLFLIIDVHGLEIMEWQGLMRAHGGVGITLVLVLTFHLILAASRPHPGTSRRPFWELLHTNTGRCLLLLGFTNLMIGPKVAAV</sequence>
<evidence type="ECO:0000256" key="1">
    <source>
        <dbReference type="ARBA" id="ARBA00004370"/>
    </source>
</evidence>
<feature type="domain" description="Cytochrome b561" evidence="8">
    <location>
        <begin position="39"/>
        <end position="215"/>
    </location>
</feature>
<evidence type="ECO:0000256" key="2">
    <source>
        <dbReference type="ARBA" id="ARBA00022448"/>
    </source>
</evidence>
<protein>
    <submittedName>
        <fullName evidence="9">Cytochrome b561 domain-containing protein</fullName>
    </submittedName>
</protein>
<evidence type="ECO:0000259" key="8">
    <source>
        <dbReference type="PROSITE" id="PS50939"/>
    </source>
</evidence>
<gene>
    <name evidence="9" type="ORF">HaLaN_15194</name>
</gene>